<dbReference type="InterPro" id="IPR047565">
    <property type="entry name" value="Alpha-macroglob_thiol-ester_cl"/>
</dbReference>
<accession>A0A132A4C0</accession>
<keyword evidence="1" id="KW-1015">Disulfide bond</keyword>
<feature type="domain" description="Alpha-macroglobulin-like TED" evidence="2">
    <location>
        <begin position="122"/>
        <end position="341"/>
    </location>
</feature>
<dbReference type="InterPro" id="IPR008930">
    <property type="entry name" value="Terpenoid_cyclase/PrenylTrfase"/>
</dbReference>
<sequence length="401" mass="46353">MKVKANSSATKAFPIIPIQVGVFTIKLMASSHYYRRSMSDVILKNITVVFPGVVKEQSQSFDLDPTNRAKRETRVHNNYTSTSQVTSVIDPENLYQKIDIFLNKSDDKIIPGTMRHKLSFIGQKFNPTIKSMEELENLITKPKGCGEQNMYYMAFNLYTLMYLDKIGKLNHTIQSRATIYLQRAYRQQMNFRKDDGSFSAFMNRPSSIWLTAFISKVFCQSANYMKNFETGVIIDAIKWLQKQQNQNGSWTEIYPILHSRALGGVDQDDQTLTAYILIALNQCDNFFNSKQDERYQKMNLNDTIQQTVAYLIRHQMNRMDLEQNSYSLALSTYALLFQHNRNGFGKVELLTIYNVYEPSSICSFDLEVTLKASQKSVVQNIKHILFAPKERFGQQFCKESD</sequence>
<gene>
    <name evidence="3" type="ORF">QR98_0042340</name>
</gene>
<name>A0A132A4C0_SARSC</name>
<reference evidence="3 4" key="1">
    <citation type="journal article" date="2015" name="Parasit. Vectors">
        <title>Draft genome of the scabies mite.</title>
        <authorList>
            <person name="Rider S.D.Jr."/>
            <person name="Morgan M.S."/>
            <person name="Arlian L.G."/>
        </authorList>
    </citation>
    <scope>NUCLEOTIDE SEQUENCE [LARGE SCALE GENOMIC DNA]</scope>
    <source>
        <strain evidence="3">Arlian Lab</strain>
    </source>
</reference>
<dbReference type="SUPFAM" id="SSF48239">
    <property type="entry name" value="Terpenoid cyclases/Protein prenyltransferases"/>
    <property type="match status" value="1"/>
</dbReference>
<dbReference type="InterPro" id="IPR019742">
    <property type="entry name" value="MacrogloblnA2_CS"/>
</dbReference>
<dbReference type="SMART" id="SM01419">
    <property type="entry name" value="Thiol-ester_cl"/>
    <property type="match status" value="1"/>
</dbReference>
<dbReference type="PANTHER" id="PTHR11412">
    <property type="entry name" value="MACROGLOBULIN / COMPLEMENT"/>
    <property type="match status" value="1"/>
</dbReference>
<protein>
    <submittedName>
        <fullName evidence="3">Complement component 3-like protein</fullName>
    </submittedName>
</protein>
<evidence type="ECO:0000313" key="4">
    <source>
        <dbReference type="Proteomes" id="UP000616769"/>
    </source>
</evidence>
<comment type="caution">
    <text evidence="3">The sequence shown here is derived from an EMBL/GenBank/DDBJ whole genome shotgun (WGS) entry which is preliminary data.</text>
</comment>
<dbReference type="EMBL" id="JXLN01010456">
    <property type="protein sequence ID" value="KPM05764.1"/>
    <property type="molecule type" value="Genomic_DNA"/>
</dbReference>
<dbReference type="InterPro" id="IPR050473">
    <property type="entry name" value="A2M/Complement_sys"/>
</dbReference>
<dbReference type="Gene3D" id="1.50.10.20">
    <property type="match status" value="1"/>
</dbReference>
<dbReference type="PANTHER" id="PTHR11412:SF166">
    <property type="entry name" value="NTR DOMAIN-CONTAINING PROTEIN"/>
    <property type="match status" value="1"/>
</dbReference>
<dbReference type="InterPro" id="IPR011626">
    <property type="entry name" value="Alpha-macroglobulin_TED"/>
</dbReference>
<dbReference type="InterPro" id="IPR013783">
    <property type="entry name" value="Ig-like_fold"/>
</dbReference>
<dbReference type="VEuPathDB" id="VectorBase:SSCA009040"/>
<organism evidence="3 4">
    <name type="scientific">Sarcoptes scabiei</name>
    <name type="common">Itch mite</name>
    <name type="synonym">Acarus scabiei</name>
    <dbReference type="NCBI Taxonomy" id="52283"/>
    <lineage>
        <taxon>Eukaryota</taxon>
        <taxon>Metazoa</taxon>
        <taxon>Ecdysozoa</taxon>
        <taxon>Arthropoda</taxon>
        <taxon>Chelicerata</taxon>
        <taxon>Arachnida</taxon>
        <taxon>Acari</taxon>
        <taxon>Acariformes</taxon>
        <taxon>Sarcoptiformes</taxon>
        <taxon>Astigmata</taxon>
        <taxon>Psoroptidia</taxon>
        <taxon>Sarcoptoidea</taxon>
        <taxon>Sarcoptidae</taxon>
        <taxon>Sarcoptinae</taxon>
        <taxon>Sarcoptes</taxon>
    </lineage>
</organism>
<evidence type="ECO:0000313" key="3">
    <source>
        <dbReference type="EMBL" id="KPM05764.1"/>
    </source>
</evidence>
<dbReference type="PROSITE" id="PS00477">
    <property type="entry name" value="ALPHA_2_MACROGLOBULIN"/>
    <property type="match status" value="1"/>
</dbReference>
<dbReference type="GO" id="GO:0005615">
    <property type="term" value="C:extracellular space"/>
    <property type="evidence" value="ECO:0007669"/>
    <property type="project" value="InterPro"/>
</dbReference>
<dbReference type="Pfam" id="PF07678">
    <property type="entry name" value="TED_complement"/>
    <property type="match status" value="1"/>
</dbReference>
<dbReference type="Gene3D" id="2.60.40.10">
    <property type="entry name" value="Immunoglobulins"/>
    <property type="match status" value="1"/>
</dbReference>
<dbReference type="AlphaFoldDB" id="A0A132A4C0"/>
<dbReference type="Gene3D" id="2.60.120.1540">
    <property type="match status" value="1"/>
</dbReference>
<dbReference type="OrthoDB" id="6359008at2759"/>
<dbReference type="Proteomes" id="UP000616769">
    <property type="component" value="Unassembled WGS sequence"/>
</dbReference>
<evidence type="ECO:0000256" key="1">
    <source>
        <dbReference type="ARBA" id="ARBA00023157"/>
    </source>
</evidence>
<evidence type="ECO:0000259" key="2">
    <source>
        <dbReference type="Pfam" id="PF07678"/>
    </source>
</evidence>
<proteinExistence type="predicted"/>